<organism evidence="1 2">
    <name type="scientific">Knoellia aerolata DSM 18566</name>
    <dbReference type="NCBI Taxonomy" id="1385519"/>
    <lineage>
        <taxon>Bacteria</taxon>
        <taxon>Bacillati</taxon>
        <taxon>Actinomycetota</taxon>
        <taxon>Actinomycetes</taxon>
        <taxon>Micrococcales</taxon>
        <taxon>Intrasporangiaceae</taxon>
        <taxon>Knoellia</taxon>
    </lineage>
</organism>
<gene>
    <name evidence="1" type="ORF">N801_18695</name>
</gene>
<comment type="caution">
    <text evidence="1">The sequence shown here is derived from an EMBL/GenBank/DDBJ whole genome shotgun (WGS) entry which is preliminary data.</text>
</comment>
<protein>
    <submittedName>
        <fullName evidence="1">Uncharacterized protein</fullName>
    </submittedName>
</protein>
<keyword evidence="2" id="KW-1185">Reference proteome</keyword>
<dbReference type="Proteomes" id="UP000030013">
    <property type="component" value="Unassembled WGS sequence"/>
</dbReference>
<accession>A0A0A0JQU4</accession>
<dbReference type="AlphaFoldDB" id="A0A0A0JQU4"/>
<evidence type="ECO:0000313" key="2">
    <source>
        <dbReference type="Proteomes" id="UP000030013"/>
    </source>
</evidence>
<evidence type="ECO:0000313" key="1">
    <source>
        <dbReference type="EMBL" id="KGN39850.1"/>
    </source>
</evidence>
<name>A0A0A0JQU4_9MICO</name>
<proteinExistence type="predicted"/>
<dbReference type="EMBL" id="AVPL01000067">
    <property type="protein sequence ID" value="KGN39850.1"/>
    <property type="molecule type" value="Genomic_DNA"/>
</dbReference>
<sequence>MTISAARSWREDASWGNRLAALGSRRMYPTLSMIISR</sequence>
<reference evidence="1 2" key="1">
    <citation type="submission" date="2013-08" db="EMBL/GenBank/DDBJ databases">
        <title>The genome sequence of Knoellia aerolata.</title>
        <authorList>
            <person name="Zhu W."/>
            <person name="Wang G."/>
        </authorList>
    </citation>
    <scope>NUCLEOTIDE SEQUENCE [LARGE SCALE GENOMIC DNA]</scope>
    <source>
        <strain evidence="1 2">DSM 18566</strain>
    </source>
</reference>